<dbReference type="Gene3D" id="3.40.50.300">
    <property type="entry name" value="P-loop containing nucleotide triphosphate hydrolases"/>
    <property type="match status" value="2"/>
</dbReference>
<dbReference type="GO" id="GO:0003677">
    <property type="term" value="F:DNA binding"/>
    <property type="evidence" value="ECO:0007669"/>
    <property type="project" value="InterPro"/>
</dbReference>
<dbReference type="EMBL" id="BONG01000011">
    <property type="protein sequence ID" value="GIF88969.1"/>
    <property type="molecule type" value="Genomic_DNA"/>
</dbReference>
<keyword evidence="3" id="KW-0347">Helicase</keyword>
<dbReference type="InterPro" id="IPR027417">
    <property type="entry name" value="P-loop_NTPase"/>
</dbReference>
<evidence type="ECO:0000256" key="3">
    <source>
        <dbReference type="ARBA" id="ARBA00022806"/>
    </source>
</evidence>
<comment type="caution">
    <text evidence="6">The sequence shown here is derived from an EMBL/GenBank/DDBJ whole genome shotgun (WGS) entry which is preliminary data.</text>
</comment>
<dbReference type="PANTHER" id="PTHR11070">
    <property type="entry name" value="UVRD / RECB / PCRA DNA HELICASE FAMILY MEMBER"/>
    <property type="match status" value="1"/>
</dbReference>
<proteinExistence type="predicted"/>
<organism evidence="6 7">
    <name type="scientific">Catellatospora chokoriensis</name>
    <dbReference type="NCBI Taxonomy" id="310353"/>
    <lineage>
        <taxon>Bacteria</taxon>
        <taxon>Bacillati</taxon>
        <taxon>Actinomycetota</taxon>
        <taxon>Actinomycetes</taxon>
        <taxon>Micromonosporales</taxon>
        <taxon>Micromonosporaceae</taxon>
        <taxon>Catellatospora</taxon>
    </lineage>
</organism>
<dbReference type="GO" id="GO:0043138">
    <property type="term" value="F:3'-5' DNA helicase activity"/>
    <property type="evidence" value="ECO:0007669"/>
    <property type="project" value="TreeGrafter"/>
</dbReference>
<keyword evidence="1" id="KW-0547">Nucleotide-binding</keyword>
<dbReference type="Proteomes" id="UP000619293">
    <property type="component" value="Unassembled WGS sequence"/>
</dbReference>
<dbReference type="GO" id="GO:0005829">
    <property type="term" value="C:cytosol"/>
    <property type="evidence" value="ECO:0007669"/>
    <property type="project" value="TreeGrafter"/>
</dbReference>
<keyword evidence="2" id="KW-0378">Hydrolase</keyword>
<dbReference type="SUPFAM" id="SSF52540">
    <property type="entry name" value="P-loop containing nucleoside triphosphate hydrolases"/>
    <property type="match status" value="1"/>
</dbReference>
<dbReference type="InterPro" id="IPR014016">
    <property type="entry name" value="UvrD-like_ATP-bd"/>
</dbReference>
<reference evidence="6 7" key="1">
    <citation type="submission" date="2021-01" db="EMBL/GenBank/DDBJ databases">
        <title>Whole genome shotgun sequence of Catellatospora chokoriensis NBRC 107358.</title>
        <authorList>
            <person name="Komaki H."/>
            <person name="Tamura T."/>
        </authorList>
    </citation>
    <scope>NUCLEOTIDE SEQUENCE [LARGE SCALE GENOMIC DNA]</scope>
    <source>
        <strain evidence="6 7">NBRC 107358</strain>
    </source>
</reference>
<evidence type="ECO:0000256" key="2">
    <source>
        <dbReference type="ARBA" id="ARBA00022801"/>
    </source>
</evidence>
<protein>
    <recommendedName>
        <fullName evidence="5">UvrD-like helicase ATP-binding domain-containing protein</fullName>
    </recommendedName>
</protein>
<keyword evidence="7" id="KW-1185">Reference proteome</keyword>
<dbReference type="GO" id="GO:0000725">
    <property type="term" value="P:recombinational repair"/>
    <property type="evidence" value="ECO:0007669"/>
    <property type="project" value="TreeGrafter"/>
</dbReference>
<evidence type="ECO:0000259" key="5">
    <source>
        <dbReference type="Pfam" id="PF00580"/>
    </source>
</evidence>
<dbReference type="GO" id="GO:0005524">
    <property type="term" value="F:ATP binding"/>
    <property type="evidence" value="ECO:0007669"/>
    <property type="project" value="UniProtKB-KW"/>
</dbReference>
<feature type="domain" description="UvrD-like helicase ATP-binding" evidence="5">
    <location>
        <begin position="182"/>
        <end position="222"/>
    </location>
</feature>
<dbReference type="GO" id="GO:0016787">
    <property type="term" value="F:hydrolase activity"/>
    <property type="evidence" value="ECO:0007669"/>
    <property type="project" value="UniProtKB-KW"/>
</dbReference>
<evidence type="ECO:0000256" key="1">
    <source>
        <dbReference type="ARBA" id="ARBA00022741"/>
    </source>
</evidence>
<evidence type="ECO:0000313" key="6">
    <source>
        <dbReference type="EMBL" id="GIF88969.1"/>
    </source>
</evidence>
<name>A0A8J3K3U3_9ACTN</name>
<gene>
    <name evidence="6" type="ORF">Cch02nite_24130</name>
</gene>
<dbReference type="InterPro" id="IPR000212">
    <property type="entry name" value="DNA_helicase_UvrD/REP"/>
</dbReference>
<keyword evidence="4" id="KW-0067">ATP-binding</keyword>
<accession>A0A8J3K3U3</accession>
<evidence type="ECO:0000256" key="4">
    <source>
        <dbReference type="ARBA" id="ARBA00022840"/>
    </source>
</evidence>
<dbReference type="RefSeq" id="WP_239120488.1">
    <property type="nucleotide sequence ID" value="NZ_BAAALB010000003.1"/>
</dbReference>
<dbReference type="PANTHER" id="PTHR11070:SF45">
    <property type="entry name" value="DNA 3'-5' HELICASE"/>
    <property type="match status" value="1"/>
</dbReference>
<dbReference type="AlphaFoldDB" id="A0A8J3K3U3"/>
<evidence type="ECO:0000313" key="7">
    <source>
        <dbReference type="Proteomes" id="UP000619293"/>
    </source>
</evidence>
<dbReference type="Pfam" id="PF00580">
    <property type="entry name" value="UvrD-helicase"/>
    <property type="match status" value="1"/>
</dbReference>
<sequence>MPDARTQEIASEQQVVDRVYDRSDAMRAQAEQLAREGHGRAAAGPAGGLVERDAMVHHAAGKLRALDAEAEGLVFGRLDFDDGETYHIGRLGVRDENREPLLIDWRAPAAAAFYRATPGEPLGVVRRRVIISRGREVVDLDDDLLSPDDAGELRVLGEGSLLAALQRARGPQMRDIVTTIQREQDEAIRAPARGVTLITGGPGTGKTQVALHRAAYLLYTDRGRFADGRVLVVGPSTVFTNYISRVLPALGEDSIHLRAIGELVEGVTATRRDAAPVAEIKGSTRMDAVLAELIWQAPPTAPDQLKLVYAGQVLKLGPAGLAAVRERVRTTATASGTLPNAARPVAAKALLEALWAAVDGEHLDRELFTDDVGDRPELRRFLAAWWPPLTPAAVLAWLGDADRVRGVLGDAAADVLAASYRGGGDWSIDDVPLLDELTELLGEPPATPKAPVEPARLRELTMGPQLVDTFVVSLGLHDGWSLYAPGLPTPMAVAGQSIDNDATAQAQRWAAAIILREGHQVVSWIDGYDPYGEDGYVPVLAEPLPVAEVDDEPATWDDYAHVILDESQDLSPMECRMIARRAAYASMTIVGDLGQATHPLAAASWRELLARLDRRDARMLDLRTGYRVPQALADFAARALAPGIAPTRSYRPGGELSVRQVDDLAAAVREAVRRAPSEGSVAVVAADHLIEALAPAVDAPHVTLVPAGLVKGLEYDHVIVAEPAEIVAAEPRGQQRLYVVLTRAVARLEVLHREPLPAVLGETGR</sequence>